<dbReference type="InterPro" id="IPR012698">
    <property type="entry name" value="PEnolPyrv_PMutase_core"/>
</dbReference>
<name>A0ABN1Q0S4_9ACTN</name>
<dbReference type="PANTHER" id="PTHR42905:SF7">
    <property type="entry name" value="PHOSPHOENOLPYRUVATE PHOSPHOMUTASE"/>
    <property type="match status" value="1"/>
</dbReference>
<evidence type="ECO:0000256" key="3">
    <source>
        <dbReference type="ARBA" id="ARBA00038455"/>
    </source>
</evidence>
<sequence length="309" mass="33043">MTITNSQSRDRLGRSPRSPGALLRALLAEPGPTLVMGAHDGLSARIAAEAGFPALWASGLCMSTALGVRDSDEASWTELLGMVARVVEASALPVLVDGDTGYGNFNTARRFVTRAERIGAAGVCLEDKVFPKMNSFVGDGHVLAPVAEFGGKLAACRDALRDPDFMIVARTEALIAGAGLAEALDRAEAYRLAGADAVFIHSRKPTVTEIAEFARAWEGRLPLLIAPTTYHATPLEEFARLGLSGVIWANQSMRAAVTAMKRACHSLWAEGPVSLEPTIASLDEVFDLMRYQDLADDEKRYEARGQDGA</sequence>
<reference evidence="4 5" key="1">
    <citation type="journal article" date="2019" name="Int. J. Syst. Evol. Microbiol.">
        <title>The Global Catalogue of Microorganisms (GCM) 10K type strain sequencing project: providing services to taxonomists for standard genome sequencing and annotation.</title>
        <authorList>
            <consortium name="The Broad Institute Genomics Platform"/>
            <consortium name="The Broad Institute Genome Sequencing Center for Infectious Disease"/>
            <person name="Wu L."/>
            <person name="Ma J."/>
        </authorList>
    </citation>
    <scope>NUCLEOTIDE SEQUENCE [LARGE SCALE GENOMIC DNA]</scope>
    <source>
        <strain evidence="4 5">JCM 11136</strain>
    </source>
</reference>
<evidence type="ECO:0000256" key="1">
    <source>
        <dbReference type="ARBA" id="ARBA00023235"/>
    </source>
</evidence>
<organism evidence="4 5">
    <name type="scientific">Nonomuraea longicatena</name>
    <dbReference type="NCBI Taxonomy" id="83682"/>
    <lineage>
        <taxon>Bacteria</taxon>
        <taxon>Bacillati</taxon>
        <taxon>Actinomycetota</taxon>
        <taxon>Actinomycetes</taxon>
        <taxon>Streptosporangiales</taxon>
        <taxon>Streptosporangiaceae</taxon>
        <taxon>Nonomuraea</taxon>
    </lineage>
</organism>
<keyword evidence="1" id="KW-0413">Isomerase</keyword>
<evidence type="ECO:0000313" key="5">
    <source>
        <dbReference type="Proteomes" id="UP001501578"/>
    </source>
</evidence>
<comment type="similarity">
    <text evidence="3">Belongs to the isocitrate lyase/PEP mutase superfamily. PEP mutase family.</text>
</comment>
<proteinExistence type="inferred from homology"/>
<dbReference type="PANTHER" id="PTHR42905">
    <property type="entry name" value="PHOSPHOENOLPYRUVATE CARBOXYLASE"/>
    <property type="match status" value="1"/>
</dbReference>
<dbReference type="NCBIfam" id="TIGR02320">
    <property type="entry name" value="PEP_mutase"/>
    <property type="match status" value="1"/>
</dbReference>
<protein>
    <recommendedName>
        <fullName evidence="2">phosphoenolpyruvate mutase</fullName>
        <ecNumber evidence="2">5.4.2.9</ecNumber>
    </recommendedName>
</protein>
<dbReference type="CDD" id="cd00377">
    <property type="entry name" value="ICL_PEPM"/>
    <property type="match status" value="1"/>
</dbReference>
<comment type="caution">
    <text evidence="4">The sequence shown here is derived from an EMBL/GenBank/DDBJ whole genome shotgun (WGS) entry which is preliminary data.</text>
</comment>
<accession>A0ABN1Q0S4</accession>
<dbReference type="Gene3D" id="3.20.20.60">
    <property type="entry name" value="Phosphoenolpyruvate-binding domains"/>
    <property type="match status" value="1"/>
</dbReference>
<dbReference type="InterPro" id="IPR040442">
    <property type="entry name" value="Pyrv_kinase-like_dom_sf"/>
</dbReference>
<dbReference type="Pfam" id="PF13714">
    <property type="entry name" value="PEP_mutase"/>
    <property type="match status" value="1"/>
</dbReference>
<dbReference type="EMBL" id="BAAAHQ010000023">
    <property type="protein sequence ID" value="GAA0936105.1"/>
    <property type="molecule type" value="Genomic_DNA"/>
</dbReference>
<evidence type="ECO:0000313" key="4">
    <source>
        <dbReference type="EMBL" id="GAA0936105.1"/>
    </source>
</evidence>
<dbReference type="Proteomes" id="UP001501578">
    <property type="component" value="Unassembled WGS sequence"/>
</dbReference>
<dbReference type="InterPro" id="IPR015813">
    <property type="entry name" value="Pyrv/PenolPyrv_kinase-like_dom"/>
</dbReference>
<dbReference type="SUPFAM" id="SSF51621">
    <property type="entry name" value="Phosphoenolpyruvate/pyruvate domain"/>
    <property type="match status" value="1"/>
</dbReference>
<dbReference type="EC" id="5.4.2.9" evidence="2"/>
<dbReference type="InterPro" id="IPR039556">
    <property type="entry name" value="ICL/PEPM"/>
</dbReference>
<gene>
    <name evidence="4" type="ORF">GCM10009560_44580</name>
</gene>
<dbReference type="RefSeq" id="WP_343951872.1">
    <property type="nucleotide sequence ID" value="NZ_BAAAHQ010000023.1"/>
</dbReference>
<evidence type="ECO:0000256" key="2">
    <source>
        <dbReference type="ARBA" id="ARBA00024063"/>
    </source>
</evidence>
<keyword evidence="5" id="KW-1185">Reference proteome</keyword>